<protein>
    <submittedName>
        <fullName evidence="1">Uncharacterized protein</fullName>
    </submittedName>
</protein>
<dbReference type="EMBL" id="MU273518">
    <property type="protein sequence ID" value="KAI0033482.1"/>
    <property type="molecule type" value="Genomic_DNA"/>
</dbReference>
<comment type="caution">
    <text evidence="1">The sequence shown here is derived from an EMBL/GenBank/DDBJ whole genome shotgun (WGS) entry which is preliminary data.</text>
</comment>
<feature type="non-terminal residue" evidence="1">
    <location>
        <position position="642"/>
    </location>
</feature>
<reference evidence="1" key="2">
    <citation type="journal article" date="2022" name="New Phytol.">
        <title>Evolutionary transition to the ectomycorrhizal habit in the genomes of a hyperdiverse lineage of mushroom-forming fungi.</title>
        <authorList>
            <person name="Looney B."/>
            <person name="Miyauchi S."/>
            <person name="Morin E."/>
            <person name="Drula E."/>
            <person name="Courty P.E."/>
            <person name="Kohler A."/>
            <person name="Kuo A."/>
            <person name="LaButti K."/>
            <person name="Pangilinan J."/>
            <person name="Lipzen A."/>
            <person name="Riley R."/>
            <person name="Andreopoulos W."/>
            <person name="He G."/>
            <person name="Johnson J."/>
            <person name="Nolan M."/>
            <person name="Tritt A."/>
            <person name="Barry K.W."/>
            <person name="Grigoriev I.V."/>
            <person name="Nagy L.G."/>
            <person name="Hibbett D."/>
            <person name="Henrissat B."/>
            <person name="Matheny P.B."/>
            <person name="Labbe J."/>
            <person name="Martin F.M."/>
        </authorList>
    </citation>
    <scope>NUCLEOTIDE SEQUENCE</scope>
    <source>
        <strain evidence="1">EC-137</strain>
    </source>
</reference>
<feature type="non-terminal residue" evidence="1">
    <location>
        <position position="1"/>
    </location>
</feature>
<proteinExistence type="predicted"/>
<organism evidence="1 2">
    <name type="scientific">Vararia minispora EC-137</name>
    <dbReference type="NCBI Taxonomy" id="1314806"/>
    <lineage>
        <taxon>Eukaryota</taxon>
        <taxon>Fungi</taxon>
        <taxon>Dikarya</taxon>
        <taxon>Basidiomycota</taxon>
        <taxon>Agaricomycotina</taxon>
        <taxon>Agaricomycetes</taxon>
        <taxon>Russulales</taxon>
        <taxon>Lachnocladiaceae</taxon>
        <taxon>Vararia</taxon>
    </lineage>
</organism>
<dbReference type="Proteomes" id="UP000814128">
    <property type="component" value="Unassembled WGS sequence"/>
</dbReference>
<accession>A0ACB8QPC0</accession>
<name>A0ACB8QPC0_9AGAM</name>
<sequence length="642" mass="71072">PAKRARKAINCEPCRNSKLKCDRRVGPRPCSSCVLRGAGRPRSRRPPSLADLSPQGPPRPIDPAYQIAQIRQALALLESHVTATAAVLPSAVAVAAAPRPPPPAIDPILPPSPRPDDDAELLKTHPPGANGRSDPDGWYAGPTSAVIQLGTGPRDPDDQAPARPPQDPGPSYDQDQDLRNDLPHPSIVDGLVDYYFEYANWIYRHVNERAFVAAWQRYKSGASADRLVLATVCIIMAVALHYLPADHELRRALAPAGDPDSLGIRWYNLMRAALQRRQAECRTYTLELVELLLIRTHFLYLSKIDPEETWSVKGELVTIGTAMGLHRDPGERIALELAERRRWAWWHIILLERWVSFMHGRPITIATHHFDTRLPSHVDPALDPTGTLYDANLALFRLAHLLADIMNDAVALHAVPYDRIRAHDAAIQAWWDALPPQLAIDDRALAAQLSAPSTALRRAGVQSLVVRNAALHIRFTLHRPYASRQVAFSRERAILAADALIALVARARPELLFDSALAVPGHMNWAPTHVFSAAMFFVFALVDAPAAPNAHTLRASVLRAAHTLDRCVGMPATDKARRILHELRPLYSEEFLAADDRQRERWKRDVLPRVRALQFPYHDSPSVPLGSSPDAPARGDGASSRS</sequence>
<reference evidence="1" key="1">
    <citation type="submission" date="2021-02" db="EMBL/GenBank/DDBJ databases">
        <authorList>
            <consortium name="DOE Joint Genome Institute"/>
            <person name="Ahrendt S."/>
            <person name="Looney B.P."/>
            <person name="Miyauchi S."/>
            <person name="Morin E."/>
            <person name="Drula E."/>
            <person name="Courty P.E."/>
            <person name="Chicoki N."/>
            <person name="Fauchery L."/>
            <person name="Kohler A."/>
            <person name="Kuo A."/>
            <person name="Labutti K."/>
            <person name="Pangilinan J."/>
            <person name="Lipzen A."/>
            <person name="Riley R."/>
            <person name="Andreopoulos W."/>
            <person name="He G."/>
            <person name="Johnson J."/>
            <person name="Barry K.W."/>
            <person name="Grigoriev I.V."/>
            <person name="Nagy L."/>
            <person name="Hibbett D."/>
            <person name="Henrissat B."/>
            <person name="Matheny P.B."/>
            <person name="Labbe J."/>
            <person name="Martin F."/>
        </authorList>
    </citation>
    <scope>NUCLEOTIDE SEQUENCE</scope>
    <source>
        <strain evidence="1">EC-137</strain>
    </source>
</reference>
<evidence type="ECO:0000313" key="1">
    <source>
        <dbReference type="EMBL" id="KAI0033482.1"/>
    </source>
</evidence>
<evidence type="ECO:0000313" key="2">
    <source>
        <dbReference type="Proteomes" id="UP000814128"/>
    </source>
</evidence>
<gene>
    <name evidence="1" type="ORF">K488DRAFT_14679</name>
</gene>
<keyword evidence="2" id="KW-1185">Reference proteome</keyword>